<dbReference type="GO" id="GO:0043165">
    <property type="term" value="P:Gram-negative-bacterium-type cell outer membrane assembly"/>
    <property type="evidence" value="ECO:0007669"/>
    <property type="project" value="InterPro"/>
</dbReference>
<organism evidence="2 3">
    <name type="scientific">Endomicrobium proavitum</name>
    <dbReference type="NCBI Taxonomy" id="1408281"/>
    <lineage>
        <taxon>Bacteria</taxon>
        <taxon>Pseudomonadati</taxon>
        <taxon>Elusimicrobiota</taxon>
        <taxon>Endomicrobiia</taxon>
        <taxon>Endomicrobiales</taxon>
        <taxon>Endomicrobiaceae</taxon>
        <taxon>Endomicrobium</taxon>
    </lineage>
</organism>
<evidence type="ECO:0000256" key="1">
    <source>
        <dbReference type="SAM" id="SignalP"/>
    </source>
</evidence>
<feature type="signal peptide" evidence="1">
    <location>
        <begin position="1"/>
        <end position="18"/>
    </location>
</feature>
<name>A0A0G3WH00_9BACT</name>
<evidence type="ECO:0000313" key="2">
    <source>
        <dbReference type="EMBL" id="AKL97598.1"/>
    </source>
</evidence>
<keyword evidence="2" id="KW-0449">Lipoprotein</keyword>
<proteinExistence type="predicted"/>
<keyword evidence="1" id="KW-0732">Signal</keyword>
<dbReference type="AlphaFoldDB" id="A0A0G3WH00"/>
<dbReference type="KEGG" id="epo:Epro_0219"/>
<sequence length="189" mass="21441">MKKLLLMFLFTVLLSSCAAQYDPAPQILPDYIKNIYIRPILNNTNQFGLEAKFMNAVVDEFLSDGRLSLVNTESEANGALSVTIKKYILQPLTYDVNMVAEQYKLWIIVSVSFIDIENNVTLWTEPNMEAIQIYRDITRSSQNSYGLGEGMSEEEARAIIWEKLSRDIVKRTIKGFGSVTSVSERKVPS</sequence>
<dbReference type="PROSITE" id="PS51257">
    <property type="entry name" value="PROKAR_LIPOPROTEIN"/>
    <property type="match status" value="1"/>
</dbReference>
<dbReference type="RefSeq" id="WP_052569799.1">
    <property type="nucleotide sequence ID" value="NZ_CP009498.1"/>
</dbReference>
<keyword evidence="3" id="KW-1185">Reference proteome</keyword>
<dbReference type="Proteomes" id="UP000035337">
    <property type="component" value="Chromosome"/>
</dbReference>
<accession>A0A0G3WH00</accession>
<feature type="chain" id="PRO_5005186129" evidence="1">
    <location>
        <begin position="19"/>
        <end position="189"/>
    </location>
</feature>
<reference evidence="2 3" key="1">
    <citation type="submission" date="2014-09" db="EMBL/GenBank/DDBJ databases">
        <title>Complete genome sequence of Endomicrobium proavitum.</title>
        <authorList>
            <person name="Zheng H."/>
        </authorList>
    </citation>
    <scope>NUCLEOTIDE SEQUENCE [LARGE SCALE GENOMIC DNA]</scope>
    <source>
        <strain evidence="2 3">Rsa215</strain>
    </source>
</reference>
<dbReference type="STRING" id="1408281.Epro_0219"/>
<dbReference type="OrthoDB" id="9799667at2"/>
<dbReference type="Pfam" id="PF04390">
    <property type="entry name" value="LptE"/>
    <property type="match status" value="1"/>
</dbReference>
<dbReference type="GO" id="GO:0019867">
    <property type="term" value="C:outer membrane"/>
    <property type="evidence" value="ECO:0007669"/>
    <property type="project" value="InterPro"/>
</dbReference>
<protein>
    <submittedName>
        <fullName evidence="2">Putative lipoprotein</fullName>
    </submittedName>
</protein>
<dbReference type="EMBL" id="CP009498">
    <property type="protein sequence ID" value="AKL97598.1"/>
    <property type="molecule type" value="Genomic_DNA"/>
</dbReference>
<dbReference type="InterPro" id="IPR007485">
    <property type="entry name" value="LPS_assembly_LptE"/>
</dbReference>
<evidence type="ECO:0000313" key="3">
    <source>
        <dbReference type="Proteomes" id="UP000035337"/>
    </source>
</evidence>
<gene>
    <name evidence="2" type="ORF">Epro_0219</name>
</gene>